<organism evidence="4 5">
    <name type="scientific">Alicyclobacillus acidocaldarius (strain Tc-4-1)</name>
    <name type="common">Bacillus acidocaldarius</name>
    <dbReference type="NCBI Taxonomy" id="1048834"/>
    <lineage>
        <taxon>Bacteria</taxon>
        <taxon>Bacillati</taxon>
        <taxon>Bacillota</taxon>
        <taxon>Bacilli</taxon>
        <taxon>Bacillales</taxon>
        <taxon>Alicyclobacillaceae</taxon>
        <taxon>Alicyclobacillus</taxon>
    </lineage>
</organism>
<evidence type="ECO:0000313" key="4">
    <source>
        <dbReference type="EMBL" id="AEJ42942.1"/>
    </source>
</evidence>
<dbReference type="InterPro" id="IPR032466">
    <property type="entry name" value="Metal_Hydrolase"/>
</dbReference>
<dbReference type="Pfam" id="PF01979">
    <property type="entry name" value="Amidohydro_1"/>
    <property type="match status" value="1"/>
</dbReference>
<sequence length="459" mass="49725">MIWNILPWSVLDEEVAMAPLTLLKRAHVYAPDDLGIRDILLAGRQIAAIERDLQLTGNVPIDVIDLDGRPTFPGLIDQHVHMAGGGGEGGFHYRTPEIPLSHITVAGVTTAVGVLGTDGVTRSTRELLAKAFALDFEGITTYIYSGAYQVPTRTLTGMPRSDLVLIEKVIGVGEIAIADSRSSHPDENEIAELVSEAYVGGLLAGKAGVVHFHMGDEDDHLDLLIRVAKRTGLPRSTFVPTHLNRNPGLLEASIEWGKRYGMCDITSGIRPDAHDHVSVKPSKAIVKLLDGGVEPHVITMSSDSNGSSPIFDERGKLVAVGIGSIATLWEETVDLIREEHLPASLAVSFVTANVARLLKLRHKGRLRAGCDADLIVCDDQFRIERVYAKGRLMVEGGKPVVFGTFEDAGRVPGSPGSKPESGHAGERVERAALGPSSDDEDDFPNRDERQSRSRRRHHC</sequence>
<dbReference type="PANTHER" id="PTHR11647">
    <property type="entry name" value="HYDRANTOINASE/DIHYDROPYRIMIDINASE FAMILY MEMBER"/>
    <property type="match status" value="1"/>
</dbReference>
<dbReference type="EMBL" id="CP002902">
    <property type="protein sequence ID" value="AEJ42942.1"/>
    <property type="molecule type" value="Genomic_DNA"/>
</dbReference>
<dbReference type="InterPro" id="IPR006680">
    <property type="entry name" value="Amidohydro-rel"/>
</dbReference>
<gene>
    <name evidence="4" type="primary">iadA</name>
    <name evidence="4" type="ordered locus">TC41_0989</name>
</gene>
<dbReference type="Gene3D" id="3.20.20.140">
    <property type="entry name" value="Metal-dependent hydrolases"/>
    <property type="match status" value="1"/>
</dbReference>
<dbReference type="NCBIfam" id="TIGR01975">
    <property type="entry name" value="isoAsp_dipep"/>
    <property type="match status" value="1"/>
</dbReference>
<dbReference type="STRING" id="1048834.TC41_0989"/>
<evidence type="ECO:0000256" key="1">
    <source>
        <dbReference type="ARBA" id="ARBA00001947"/>
    </source>
</evidence>
<dbReference type="PANTHER" id="PTHR11647:SF1">
    <property type="entry name" value="COLLAPSIN RESPONSE MEDIATOR PROTEIN"/>
    <property type="match status" value="1"/>
</dbReference>
<reference evidence="4 5" key="1">
    <citation type="journal article" date="2011" name="J. Bacteriol.">
        <title>Complete Genome Sequence of Alicyclobacillus acidocaldarius Strain Tc-4-1.</title>
        <authorList>
            <person name="Chen Y."/>
            <person name="He Y."/>
            <person name="Zhang B."/>
            <person name="Yang J."/>
            <person name="Li W."/>
            <person name="Dong Z."/>
            <person name="Hu S."/>
        </authorList>
    </citation>
    <scope>NUCLEOTIDE SEQUENCE [LARGE SCALE GENOMIC DNA]</scope>
    <source>
        <strain evidence="4 5">Tc-4-1</strain>
    </source>
</reference>
<dbReference type="HOGENOM" id="CLU_058216_0_0_9"/>
<reference evidence="5" key="2">
    <citation type="submission" date="2011-06" db="EMBL/GenBank/DDBJ databases">
        <title>The complete genome sequence of Alicyclobacillus acidocaldarius sp. Tc-4-1.</title>
        <authorList>
            <person name="Chen Y."/>
            <person name="He Y."/>
            <person name="Dong Z."/>
            <person name="Hu S."/>
        </authorList>
    </citation>
    <scope>NUCLEOTIDE SEQUENCE [LARGE SCALE GENOMIC DNA]</scope>
    <source>
        <strain evidence="5">Tc-4-1</strain>
    </source>
</reference>
<dbReference type="InterPro" id="IPR010229">
    <property type="entry name" value="Pept_M38_dipep"/>
</dbReference>
<dbReference type="AlphaFoldDB" id="F8IFX1"/>
<dbReference type="Gene3D" id="2.30.40.10">
    <property type="entry name" value="Urease, subunit C, domain 1"/>
    <property type="match status" value="1"/>
</dbReference>
<dbReference type="PATRIC" id="fig|1048834.4.peg.944"/>
<feature type="region of interest" description="Disordered" evidence="2">
    <location>
        <begin position="406"/>
        <end position="459"/>
    </location>
</feature>
<evidence type="ECO:0000259" key="3">
    <source>
        <dbReference type="Pfam" id="PF01979"/>
    </source>
</evidence>
<dbReference type="eggNOG" id="COG0044">
    <property type="taxonomic scope" value="Bacteria"/>
</dbReference>
<name>F8IFX1_ALIAT</name>
<dbReference type="SUPFAM" id="SSF51556">
    <property type="entry name" value="Metallo-dependent hydrolases"/>
    <property type="match status" value="1"/>
</dbReference>
<feature type="compositionally biased region" description="Basic and acidic residues" evidence="2">
    <location>
        <begin position="420"/>
        <end position="430"/>
    </location>
</feature>
<dbReference type="GO" id="GO:0016810">
    <property type="term" value="F:hydrolase activity, acting on carbon-nitrogen (but not peptide) bonds"/>
    <property type="evidence" value="ECO:0007669"/>
    <property type="project" value="InterPro"/>
</dbReference>
<evidence type="ECO:0000313" key="5">
    <source>
        <dbReference type="Proteomes" id="UP000000292"/>
    </source>
</evidence>
<evidence type="ECO:0000256" key="2">
    <source>
        <dbReference type="SAM" id="MobiDB-lite"/>
    </source>
</evidence>
<dbReference type="InterPro" id="IPR011059">
    <property type="entry name" value="Metal-dep_hydrolase_composite"/>
</dbReference>
<feature type="domain" description="Amidohydrolase-related" evidence="3">
    <location>
        <begin position="275"/>
        <end position="392"/>
    </location>
</feature>
<accession>F8IFX1</accession>
<dbReference type="GO" id="GO:0008798">
    <property type="term" value="F:beta-aspartyl-peptidase activity"/>
    <property type="evidence" value="ECO:0007669"/>
    <property type="project" value="InterPro"/>
</dbReference>
<proteinExistence type="predicted"/>
<protein>
    <submittedName>
        <fullName evidence="4">Isoaspartyl dipeptidase</fullName>
    </submittedName>
</protein>
<dbReference type="SUPFAM" id="SSF51338">
    <property type="entry name" value="Composite domain of metallo-dependent hydrolases"/>
    <property type="match status" value="1"/>
</dbReference>
<dbReference type="InterPro" id="IPR050378">
    <property type="entry name" value="Metallo-dep_Hydrolases_sf"/>
</dbReference>
<dbReference type="KEGG" id="aad:TC41_0989"/>
<dbReference type="Proteomes" id="UP000000292">
    <property type="component" value="Chromosome"/>
</dbReference>
<comment type="cofactor">
    <cofactor evidence="1">
        <name>Zn(2+)</name>
        <dbReference type="ChEBI" id="CHEBI:29105"/>
    </cofactor>
</comment>